<dbReference type="SUPFAM" id="SSF161098">
    <property type="entry name" value="MetI-like"/>
    <property type="match status" value="1"/>
</dbReference>
<evidence type="ECO:0000256" key="2">
    <source>
        <dbReference type="ARBA" id="ARBA00022448"/>
    </source>
</evidence>
<proteinExistence type="inferred from homology"/>
<organism evidence="9 10">
    <name type="scientific">Candidatus Galacturonatibacter soehngenii</name>
    <dbReference type="NCBI Taxonomy" id="2307010"/>
    <lineage>
        <taxon>Bacteria</taxon>
        <taxon>Bacillati</taxon>
        <taxon>Bacillota</taxon>
        <taxon>Clostridia</taxon>
        <taxon>Lachnospirales</taxon>
        <taxon>Lachnospiraceae</taxon>
        <taxon>Candidatus Galacturonatibacter</taxon>
    </lineage>
</organism>
<protein>
    <submittedName>
        <fullName evidence="9">Carbohydrate ABC transporter permease</fullName>
    </submittedName>
</protein>
<comment type="subcellular location">
    <subcellularLocation>
        <location evidence="1 7">Cell membrane</location>
        <topology evidence="1 7">Multi-pass membrane protein</topology>
    </subcellularLocation>
</comment>
<evidence type="ECO:0000259" key="8">
    <source>
        <dbReference type="PROSITE" id="PS50928"/>
    </source>
</evidence>
<feature type="transmembrane region" description="Helical" evidence="7">
    <location>
        <begin position="117"/>
        <end position="138"/>
    </location>
</feature>
<keyword evidence="6 7" id="KW-0472">Membrane</keyword>
<sequence>MFKMKKHIRLSKEDMIFNILSYSIITVLIFICLYPLWYVACASISEPTIVAASHGILLWPKQITMFAYQKVFANKEIWYSYANTIFYTFAGTALNIILTSMLAYALSHKNIMLKKPLTLFVMFTMFFNGGMIPTYLVIRNLGLLNTRIAVLLPGLVSVFNFIIMRTHFESLPGELEESAKIDGANYWTTFTKIILPVSKATIAVMVLYYGVSHWNSWFNEMLYLPNTREYWPLALITREIIMASSSAAMSDGSAITQEVADAIKYATIVISTLPIICLYPFLQKYFAKGVMMGSVKG</sequence>
<dbReference type="Gene3D" id="1.10.3720.10">
    <property type="entry name" value="MetI-like"/>
    <property type="match status" value="1"/>
</dbReference>
<comment type="caution">
    <text evidence="9">The sequence shown here is derived from an EMBL/GenBank/DDBJ whole genome shotgun (WGS) entry which is preliminary data.</text>
</comment>
<dbReference type="GO" id="GO:0005886">
    <property type="term" value="C:plasma membrane"/>
    <property type="evidence" value="ECO:0007669"/>
    <property type="project" value="UniProtKB-SubCell"/>
</dbReference>
<dbReference type="InterPro" id="IPR000515">
    <property type="entry name" value="MetI-like"/>
</dbReference>
<gene>
    <name evidence="9" type="ORF">F7O84_15175</name>
</gene>
<accession>A0A7V7UAR5</accession>
<keyword evidence="2 7" id="KW-0813">Transport</keyword>
<evidence type="ECO:0000256" key="1">
    <source>
        <dbReference type="ARBA" id="ARBA00004651"/>
    </source>
</evidence>
<comment type="similarity">
    <text evidence="7">Belongs to the binding-protein-dependent transport system permease family.</text>
</comment>
<dbReference type="OrthoDB" id="157184at2"/>
<feature type="transmembrane region" description="Helical" evidence="7">
    <location>
        <begin position="85"/>
        <end position="105"/>
    </location>
</feature>
<evidence type="ECO:0000256" key="7">
    <source>
        <dbReference type="RuleBase" id="RU363032"/>
    </source>
</evidence>
<keyword evidence="10" id="KW-1185">Reference proteome</keyword>
<evidence type="ECO:0000313" key="10">
    <source>
        <dbReference type="Proteomes" id="UP000461768"/>
    </source>
</evidence>
<evidence type="ECO:0000256" key="5">
    <source>
        <dbReference type="ARBA" id="ARBA00022989"/>
    </source>
</evidence>
<keyword evidence="3" id="KW-1003">Cell membrane</keyword>
<keyword evidence="5 7" id="KW-1133">Transmembrane helix</keyword>
<feature type="transmembrane region" description="Helical" evidence="7">
    <location>
        <begin position="20"/>
        <end position="40"/>
    </location>
</feature>
<dbReference type="CDD" id="cd06261">
    <property type="entry name" value="TM_PBP2"/>
    <property type="match status" value="1"/>
</dbReference>
<dbReference type="GO" id="GO:0055085">
    <property type="term" value="P:transmembrane transport"/>
    <property type="evidence" value="ECO:0007669"/>
    <property type="project" value="InterPro"/>
</dbReference>
<dbReference type="Pfam" id="PF00528">
    <property type="entry name" value="BPD_transp_1"/>
    <property type="match status" value="1"/>
</dbReference>
<keyword evidence="4 7" id="KW-0812">Transmembrane</keyword>
<dbReference type="PANTHER" id="PTHR43744">
    <property type="entry name" value="ABC TRANSPORTER PERMEASE PROTEIN MG189-RELATED-RELATED"/>
    <property type="match status" value="1"/>
</dbReference>
<dbReference type="InterPro" id="IPR035906">
    <property type="entry name" value="MetI-like_sf"/>
</dbReference>
<feature type="transmembrane region" description="Helical" evidence="7">
    <location>
        <begin position="184"/>
        <end position="210"/>
    </location>
</feature>
<reference evidence="9 10" key="1">
    <citation type="submission" date="2019-09" db="EMBL/GenBank/DDBJ databases">
        <authorList>
            <person name="Valk L.C."/>
        </authorList>
    </citation>
    <scope>NUCLEOTIDE SEQUENCE [LARGE SCALE GENOMIC DNA]</scope>
    <source>
        <strain evidence="9">GalUA</strain>
    </source>
</reference>
<evidence type="ECO:0000256" key="3">
    <source>
        <dbReference type="ARBA" id="ARBA00022475"/>
    </source>
</evidence>
<dbReference type="Proteomes" id="UP000461768">
    <property type="component" value="Unassembled WGS sequence"/>
</dbReference>
<reference evidence="9 10" key="2">
    <citation type="submission" date="2020-02" db="EMBL/GenBank/DDBJ databases">
        <title>Candidatus Galacturonibacter soehngenii shows hetero-acetogenic catabolism of galacturonic acid but lacks a canonical carbon monoxide dehydrogenase/acetyl-CoA synthase complex.</title>
        <authorList>
            <person name="Diender M."/>
            <person name="Stouten G.R."/>
            <person name="Petersen J.F."/>
            <person name="Nielsen P.H."/>
            <person name="Dueholm M.S."/>
            <person name="Pronk J.T."/>
            <person name="Van Loosdrecht M.C.M."/>
        </authorList>
    </citation>
    <scope>NUCLEOTIDE SEQUENCE [LARGE SCALE GENOMIC DNA]</scope>
    <source>
        <strain evidence="9">GalUA</strain>
    </source>
</reference>
<feature type="domain" description="ABC transmembrane type-1" evidence="8">
    <location>
        <begin position="81"/>
        <end position="276"/>
    </location>
</feature>
<dbReference type="PANTHER" id="PTHR43744:SF9">
    <property type="entry name" value="POLYGALACTURONAN_RHAMNOGALACTURONAN TRANSPORT SYSTEM PERMEASE PROTEIN YTCP"/>
    <property type="match status" value="1"/>
</dbReference>
<dbReference type="PROSITE" id="PS50928">
    <property type="entry name" value="ABC_TM1"/>
    <property type="match status" value="1"/>
</dbReference>
<feature type="transmembrane region" description="Helical" evidence="7">
    <location>
        <begin position="262"/>
        <end position="282"/>
    </location>
</feature>
<dbReference type="AlphaFoldDB" id="A0A7V7UAR5"/>
<name>A0A7V7UAR5_9FIRM</name>
<evidence type="ECO:0000256" key="6">
    <source>
        <dbReference type="ARBA" id="ARBA00023136"/>
    </source>
</evidence>
<evidence type="ECO:0000313" key="9">
    <source>
        <dbReference type="EMBL" id="KAB1435723.1"/>
    </source>
</evidence>
<dbReference type="RefSeq" id="WP_151147168.1">
    <property type="nucleotide sequence ID" value="NZ_WAGX01000007.1"/>
</dbReference>
<evidence type="ECO:0000256" key="4">
    <source>
        <dbReference type="ARBA" id="ARBA00022692"/>
    </source>
</evidence>
<dbReference type="EMBL" id="WAGX01000007">
    <property type="protein sequence ID" value="KAB1435723.1"/>
    <property type="molecule type" value="Genomic_DNA"/>
</dbReference>
<feature type="transmembrane region" description="Helical" evidence="7">
    <location>
        <begin position="144"/>
        <end position="163"/>
    </location>
</feature>